<comment type="subcellular location">
    <subcellularLocation>
        <location evidence="1">Secreted</location>
    </subcellularLocation>
</comment>
<comment type="caution">
    <text evidence="6">The sequence shown here is derived from an EMBL/GenBank/DDBJ whole genome shotgun (WGS) entry which is preliminary data.</text>
</comment>
<reference evidence="7" key="1">
    <citation type="journal article" date="2019" name="Int. J. Syst. Evol. Microbiol.">
        <title>The Global Catalogue of Microorganisms (GCM) 10K type strain sequencing project: providing services to taxonomists for standard genome sequencing and annotation.</title>
        <authorList>
            <consortium name="The Broad Institute Genomics Platform"/>
            <consortium name="The Broad Institute Genome Sequencing Center for Infectious Disease"/>
            <person name="Wu L."/>
            <person name="Ma J."/>
        </authorList>
    </citation>
    <scope>NUCLEOTIDE SEQUENCE [LARGE SCALE GENOMIC DNA]</scope>
    <source>
        <strain evidence="7">CGMCC 1.7656</strain>
    </source>
</reference>
<feature type="chain" id="PRO_5045904491" description="SD-repeat containing protein B domain-containing protein" evidence="4">
    <location>
        <begin position="21"/>
        <end position="604"/>
    </location>
</feature>
<feature type="signal peptide" evidence="4">
    <location>
        <begin position="1"/>
        <end position="20"/>
    </location>
</feature>
<evidence type="ECO:0000313" key="6">
    <source>
        <dbReference type="EMBL" id="GGP02026.1"/>
    </source>
</evidence>
<evidence type="ECO:0000256" key="2">
    <source>
        <dbReference type="ARBA" id="ARBA00022525"/>
    </source>
</evidence>
<dbReference type="InterPro" id="IPR013783">
    <property type="entry name" value="Ig-like_fold"/>
</dbReference>
<gene>
    <name evidence="6" type="ORF">GCM10010992_04760</name>
</gene>
<dbReference type="Pfam" id="PF17963">
    <property type="entry name" value="Big_9"/>
    <property type="match status" value="1"/>
</dbReference>
<dbReference type="EMBL" id="BMLV01000001">
    <property type="protein sequence ID" value="GGP02026.1"/>
    <property type="molecule type" value="Genomic_DNA"/>
</dbReference>
<keyword evidence="3 4" id="KW-0732">Signal</keyword>
<organism evidence="6 7">
    <name type="scientific">Cloacibacterium rupense</name>
    <dbReference type="NCBI Taxonomy" id="517423"/>
    <lineage>
        <taxon>Bacteria</taxon>
        <taxon>Pseudomonadati</taxon>
        <taxon>Bacteroidota</taxon>
        <taxon>Flavobacteriia</taxon>
        <taxon>Flavobacteriales</taxon>
        <taxon>Weeksellaceae</taxon>
    </lineage>
</organism>
<evidence type="ECO:0000259" key="5">
    <source>
        <dbReference type="Pfam" id="PF17210"/>
    </source>
</evidence>
<name>A0ABQ2NH57_9FLAO</name>
<protein>
    <recommendedName>
        <fullName evidence="5">SD-repeat containing protein B domain-containing protein</fullName>
    </recommendedName>
</protein>
<evidence type="ECO:0000313" key="7">
    <source>
        <dbReference type="Proteomes" id="UP000620064"/>
    </source>
</evidence>
<evidence type="ECO:0000256" key="3">
    <source>
        <dbReference type="ARBA" id="ARBA00022729"/>
    </source>
</evidence>
<keyword evidence="7" id="KW-1185">Reference proteome</keyword>
<evidence type="ECO:0000256" key="1">
    <source>
        <dbReference type="ARBA" id="ARBA00004613"/>
    </source>
</evidence>
<dbReference type="SUPFAM" id="SSF49478">
    <property type="entry name" value="Cna protein B-type domain"/>
    <property type="match status" value="1"/>
</dbReference>
<feature type="domain" description="SD-repeat containing protein B" evidence="5">
    <location>
        <begin position="289"/>
        <end position="372"/>
    </location>
</feature>
<dbReference type="Pfam" id="PF17210">
    <property type="entry name" value="SdrD_B"/>
    <property type="match status" value="1"/>
</dbReference>
<sequence>MKKLLLLISLLLIIPSYLFSQSANEVTEVYTDFNGFWSSSTTANSPIRPNNNHNLLAIKWKGNIVSTGVNDAILTSNGVSFTPRVFNALPVNTIPLANSSTYIGVGFQFGGPGNATVPVPPVNNNLGRYLVDGTNGLNLGTAVFNLPASSEISFVITSINPARIGDDAPDFIITQTGQPAGANDTFRLVDINNNPVGNPITVNFNTVSVVGRQSWKFYQANVTPPTFVSSLTGERELRILGFDWSDFGLNATNYTQVARFIQVFSGGSDSAFTAYNQSSMTVYQSISGSVFNDNDGGVPNGNGYGNATVELLDASNNIVDTTVTNAIGAYVFPNIPPGNYTVRLVVPSGFFVVGNAEGNTNNTLSANISLTAGATLRNFGINQPPVTNNDNITTTFNTPVNFNILSNDADPNSGTIIASSVNLSTPPGATAIVTDGTGNVKGFTLAAQGTWLVNASGILTFTPTTGFSGNTTTITYTVKDNAGLTSNAANINITVFPYCFKTPPSTTGGLPTEIGMTALGRAGNDGDGNTANDWPMVRKGAWTALEAKTKGFVINRLSSAQIAAIPAANRVKGMMVYDTTNKCLSIYNGTSWQCFSTQTCPTVN</sequence>
<dbReference type="InterPro" id="IPR033764">
    <property type="entry name" value="Sdr_B"/>
</dbReference>
<evidence type="ECO:0000256" key="4">
    <source>
        <dbReference type="SAM" id="SignalP"/>
    </source>
</evidence>
<proteinExistence type="predicted"/>
<dbReference type="Gene3D" id="2.60.40.10">
    <property type="entry name" value="Immunoglobulins"/>
    <property type="match status" value="1"/>
</dbReference>
<dbReference type="Proteomes" id="UP000620064">
    <property type="component" value="Unassembled WGS sequence"/>
</dbReference>
<accession>A0ABQ2NH57</accession>
<dbReference type="RefSeq" id="WP_188616479.1">
    <property type="nucleotide sequence ID" value="NZ_BMLV01000001.1"/>
</dbReference>
<keyword evidence="2" id="KW-0964">Secreted</keyword>